<protein>
    <submittedName>
        <fullName evidence="2">ThuA domain-containing protein</fullName>
    </submittedName>
</protein>
<accession>A0ABT4RJF7</accession>
<organism evidence="2 3">
    <name type="scientific">Solirubrobacter deserti</name>
    <dbReference type="NCBI Taxonomy" id="2282478"/>
    <lineage>
        <taxon>Bacteria</taxon>
        <taxon>Bacillati</taxon>
        <taxon>Actinomycetota</taxon>
        <taxon>Thermoleophilia</taxon>
        <taxon>Solirubrobacterales</taxon>
        <taxon>Solirubrobacteraceae</taxon>
        <taxon>Solirubrobacter</taxon>
    </lineage>
</organism>
<dbReference type="PANTHER" id="PTHR40469">
    <property type="entry name" value="SECRETED GLYCOSYL HYDROLASE"/>
    <property type="match status" value="1"/>
</dbReference>
<dbReference type="InterPro" id="IPR029062">
    <property type="entry name" value="Class_I_gatase-like"/>
</dbReference>
<proteinExistence type="predicted"/>
<dbReference type="Gene3D" id="3.40.50.880">
    <property type="match status" value="1"/>
</dbReference>
<dbReference type="Pfam" id="PF06283">
    <property type="entry name" value="ThuA"/>
    <property type="match status" value="1"/>
</dbReference>
<feature type="domain" description="ThuA-like" evidence="1">
    <location>
        <begin position="41"/>
        <end position="310"/>
    </location>
</feature>
<dbReference type="InterPro" id="IPR029010">
    <property type="entry name" value="ThuA-like"/>
</dbReference>
<dbReference type="InterPro" id="IPR011042">
    <property type="entry name" value="6-blade_b-propeller_TolB-like"/>
</dbReference>
<dbReference type="Proteomes" id="UP001147700">
    <property type="component" value="Unassembled WGS sequence"/>
</dbReference>
<sequence>MVRGLGIGAPGRRVFLLGMTMALLLGLVLPGLAAAQGEGKRIMLYTGTTGFRHTDGINGGVPTLTSKLQALGYTVDREDCVDNGGATAVATNCDHADKNPRIFTDANLARYDAVVFLNMSWSWAGGNKPGPLLDDAQKAAIIKYTQNGGGIAAIHNATDAAAGRSAWDWWDGGPNSMVGSTMPGHSANNIVATVQTADKNHLSTKDLPDTWTLSDEHYNFLRNVRGTHHVLATFDERTYNPGPNAKGQDHPITWCKLYDGRGINDGTSTPKDYTDGRTWVTGMGHNGARYTENGGDGPMVKMMLGGIRWVAGEGKKTDCSGTVWSSFRRTVLVANANQPIGIDIAKDGKVYWTEMGLIGNANSSWNSEGSIVMHDQKGAPGNKTTVVTIPTRADHGNSEDGVMGFTLQPGFDLADPNKRHVFAYYSPRPQVGDNWPMSNADARIAVGYNVVSRWTLTADGKSVEPNSERIILRVPKAKIGGNPAGFPGGPTDGGPGHVGGAGLDFDSEGNLYLGVGDDVSPNAPGHDRYIPMDYRASERWDARKTSANTGDLRGKVLRIKPSLADIPSSASPGVDSTYSIPAGNLFPVGTEKTRPEIYAMGFRQPFTLHTDAKNPGLIGVGEFCHDNNTDRAQRAPAGVCEWNLVGKAQNAGWPFCVGDNSPANTAWRWKYTGTAAAPSTGVPTGEQYDCSKEQIPSDINWAPEGETAAPPTFPGLDMIPKPEPATIWKKYPTVGNQGMQRVADFGDLQAGGMQPLAGPIFRYNSATASSGGFPAYYDGSWFINNRGSTDGFWKEVKLRSDNNQMLRVNDWLPYNHAGNAANQLNGFVIGTQFGDDGALYMARYPVGCCRTGTSANSQVQIVKISFEVYDETTAPEVTATLDPATPGAGRTYTGPVTVNFSATDPANPDPSQPHAGMDYIEYRQVLNGVAGQWVRTSAGNLQASLTAAGTFTEQGSYTIEYRAADKGGNMGAAKSVSFWINTPVTAEGTVKAAVPASLGLSIGEIRFDPFAPGVTATYQGRGTATVTSSWPATRLAVHDASATNTGRLVNGTSVIGRNMQVADWFGNYQDVSNATNARVVALWSAPLASAAVPLNFRQSVLNTDALSAGEYTKTLTFTLSSPTP</sequence>
<evidence type="ECO:0000313" key="2">
    <source>
        <dbReference type="EMBL" id="MDA0138635.1"/>
    </source>
</evidence>
<comment type="caution">
    <text evidence="2">The sequence shown here is derived from an EMBL/GenBank/DDBJ whole genome shotgun (WGS) entry which is preliminary data.</text>
</comment>
<keyword evidence="3" id="KW-1185">Reference proteome</keyword>
<name>A0ABT4RJF7_9ACTN</name>
<evidence type="ECO:0000259" key="1">
    <source>
        <dbReference type="Pfam" id="PF06283"/>
    </source>
</evidence>
<gene>
    <name evidence="2" type="ORF">OJ962_14120</name>
</gene>
<reference evidence="2" key="1">
    <citation type="submission" date="2022-10" db="EMBL/GenBank/DDBJ databases">
        <title>The WGS of Solirubrobacter sp. CPCC 204708.</title>
        <authorList>
            <person name="Jiang Z."/>
        </authorList>
    </citation>
    <scope>NUCLEOTIDE SEQUENCE</scope>
    <source>
        <strain evidence="2">CPCC 204708</strain>
    </source>
</reference>
<dbReference type="SUPFAM" id="SSF52317">
    <property type="entry name" value="Class I glutamine amidotransferase-like"/>
    <property type="match status" value="1"/>
</dbReference>
<dbReference type="RefSeq" id="WP_202955316.1">
    <property type="nucleotide sequence ID" value="NZ_JAPCID010000017.1"/>
</dbReference>
<dbReference type="Gene3D" id="2.120.10.30">
    <property type="entry name" value="TolB, C-terminal domain"/>
    <property type="match status" value="1"/>
</dbReference>
<dbReference type="PANTHER" id="PTHR40469:SF2">
    <property type="entry name" value="GALACTOSE-BINDING DOMAIN-LIKE SUPERFAMILY PROTEIN"/>
    <property type="match status" value="1"/>
</dbReference>
<evidence type="ECO:0000313" key="3">
    <source>
        <dbReference type="Proteomes" id="UP001147700"/>
    </source>
</evidence>
<dbReference type="SUPFAM" id="SSF63829">
    <property type="entry name" value="Calcium-dependent phosphotriesterase"/>
    <property type="match status" value="1"/>
</dbReference>
<dbReference type="EMBL" id="JAPCID010000017">
    <property type="protein sequence ID" value="MDA0138635.1"/>
    <property type="molecule type" value="Genomic_DNA"/>
</dbReference>